<dbReference type="PANTHER" id="PTHR30290">
    <property type="entry name" value="PERIPLASMIC BINDING COMPONENT OF ABC TRANSPORTER"/>
    <property type="match status" value="1"/>
</dbReference>
<dbReference type="GO" id="GO:1904680">
    <property type="term" value="F:peptide transmembrane transporter activity"/>
    <property type="evidence" value="ECO:0007669"/>
    <property type="project" value="TreeGrafter"/>
</dbReference>
<dbReference type="Proteomes" id="UP000434639">
    <property type="component" value="Unassembled WGS sequence"/>
</dbReference>
<comment type="caution">
    <text evidence="11">The sequence shown here is derived from an EMBL/GenBank/DDBJ whole genome shotgun (WGS) entry which is preliminary data.</text>
</comment>
<reference evidence="11 12" key="1">
    <citation type="journal article" date="2017" name="Int. J. Syst. Evol. Microbiol.">
        <title>Bacillus mangrovi sp. nov., isolated from a sediment sample from a mangrove forest.</title>
        <authorList>
            <person name="Gupta V."/>
            <person name="Singh P.K."/>
            <person name="Korpole S."/>
            <person name="Tanuku N.R.S."/>
            <person name="Pinnaka A.K."/>
        </authorList>
    </citation>
    <scope>NUCLEOTIDE SEQUENCE [LARGE SCALE GENOMIC DNA]</scope>
    <source>
        <strain evidence="11 12">KCTC 33872</strain>
    </source>
</reference>
<evidence type="ECO:0000256" key="5">
    <source>
        <dbReference type="ARBA" id="ARBA00022856"/>
    </source>
</evidence>
<keyword evidence="3" id="KW-0813">Transport</keyword>
<evidence type="ECO:0000313" key="11">
    <source>
        <dbReference type="EMBL" id="MTH53248.1"/>
    </source>
</evidence>
<evidence type="ECO:0000256" key="1">
    <source>
        <dbReference type="ARBA" id="ARBA00004193"/>
    </source>
</evidence>
<dbReference type="InterPro" id="IPR000914">
    <property type="entry name" value="SBP_5_dom"/>
</dbReference>
<dbReference type="GO" id="GO:0015833">
    <property type="term" value="P:peptide transport"/>
    <property type="evidence" value="ECO:0007669"/>
    <property type="project" value="UniProtKB-KW"/>
</dbReference>
<dbReference type="AlphaFoldDB" id="A0A7X2V4Q1"/>
<dbReference type="Gene3D" id="3.90.76.10">
    <property type="entry name" value="Dipeptide-binding Protein, Domain 1"/>
    <property type="match status" value="1"/>
</dbReference>
<keyword evidence="6" id="KW-0564">Palmitate</keyword>
<name>A0A7X2V4Q1_9BACI</name>
<comment type="subcellular location">
    <subcellularLocation>
        <location evidence="1">Cell membrane</location>
        <topology evidence="1">Lipid-anchor</topology>
    </subcellularLocation>
</comment>
<dbReference type="CDD" id="cd08504">
    <property type="entry name" value="PBP2_OppA"/>
    <property type="match status" value="1"/>
</dbReference>
<dbReference type="Gene3D" id="3.40.190.10">
    <property type="entry name" value="Periplasmic binding protein-like II"/>
    <property type="match status" value="1"/>
</dbReference>
<keyword evidence="7" id="KW-0449">Lipoprotein</keyword>
<accession>A0A7X2V4Q1</accession>
<evidence type="ECO:0000256" key="2">
    <source>
        <dbReference type="ARBA" id="ARBA00005695"/>
    </source>
</evidence>
<feature type="signal peptide" evidence="9">
    <location>
        <begin position="1"/>
        <end position="22"/>
    </location>
</feature>
<feature type="domain" description="Solute-binding protein family 5" evidence="10">
    <location>
        <begin position="94"/>
        <end position="482"/>
    </location>
</feature>
<dbReference type="EMBL" id="WMIB01000005">
    <property type="protein sequence ID" value="MTH53248.1"/>
    <property type="molecule type" value="Genomic_DNA"/>
</dbReference>
<dbReference type="FunFam" id="3.10.105.10:FF:000001">
    <property type="entry name" value="Oligopeptide ABC transporter, oligopeptide-binding protein"/>
    <property type="match status" value="1"/>
</dbReference>
<dbReference type="FunFam" id="3.90.76.10:FF:000001">
    <property type="entry name" value="Oligopeptide ABC transporter substrate-binding protein"/>
    <property type="match status" value="1"/>
</dbReference>
<dbReference type="GO" id="GO:0043190">
    <property type="term" value="C:ATP-binding cassette (ABC) transporter complex"/>
    <property type="evidence" value="ECO:0007669"/>
    <property type="project" value="InterPro"/>
</dbReference>
<dbReference type="InterPro" id="IPR039424">
    <property type="entry name" value="SBP_5"/>
</dbReference>
<dbReference type="GO" id="GO:0030288">
    <property type="term" value="C:outer membrane-bounded periplasmic space"/>
    <property type="evidence" value="ECO:0007669"/>
    <property type="project" value="UniProtKB-ARBA"/>
</dbReference>
<dbReference type="InterPro" id="IPR030678">
    <property type="entry name" value="Peptide/Ni-bd"/>
</dbReference>
<keyword evidence="12" id="KW-1185">Reference proteome</keyword>
<keyword evidence="5" id="KW-0571">Peptide transport</keyword>
<proteinExistence type="inferred from homology"/>
<feature type="region of interest" description="Disordered" evidence="8">
    <location>
        <begin position="29"/>
        <end position="50"/>
    </location>
</feature>
<feature type="chain" id="PRO_5039686297" evidence="9">
    <location>
        <begin position="23"/>
        <end position="566"/>
    </location>
</feature>
<evidence type="ECO:0000256" key="7">
    <source>
        <dbReference type="ARBA" id="ARBA00023288"/>
    </source>
</evidence>
<dbReference type="PIRSF" id="PIRSF002741">
    <property type="entry name" value="MppA"/>
    <property type="match status" value="1"/>
</dbReference>
<keyword evidence="4 9" id="KW-0732">Signal</keyword>
<dbReference type="SUPFAM" id="SSF53850">
    <property type="entry name" value="Periplasmic binding protein-like II"/>
    <property type="match status" value="1"/>
</dbReference>
<gene>
    <name evidence="11" type="ORF">GKZ89_07460</name>
</gene>
<dbReference type="Pfam" id="PF00496">
    <property type="entry name" value="SBP_bac_5"/>
    <property type="match status" value="1"/>
</dbReference>
<evidence type="ECO:0000259" key="10">
    <source>
        <dbReference type="Pfam" id="PF00496"/>
    </source>
</evidence>
<evidence type="ECO:0000256" key="3">
    <source>
        <dbReference type="ARBA" id="ARBA00022448"/>
    </source>
</evidence>
<evidence type="ECO:0000256" key="4">
    <source>
        <dbReference type="ARBA" id="ARBA00022729"/>
    </source>
</evidence>
<comment type="similarity">
    <text evidence="2">Belongs to the bacterial solute-binding protein 5 family.</text>
</comment>
<evidence type="ECO:0000313" key="12">
    <source>
        <dbReference type="Proteomes" id="UP000434639"/>
    </source>
</evidence>
<organism evidence="11 12">
    <name type="scientific">Metabacillus mangrovi</name>
    <dbReference type="NCBI Taxonomy" id="1491830"/>
    <lineage>
        <taxon>Bacteria</taxon>
        <taxon>Bacillati</taxon>
        <taxon>Bacillota</taxon>
        <taxon>Bacilli</taxon>
        <taxon>Bacillales</taxon>
        <taxon>Bacillaceae</taxon>
        <taxon>Metabacillus</taxon>
    </lineage>
</organism>
<dbReference type="PANTHER" id="PTHR30290:SF10">
    <property type="entry name" value="PERIPLASMIC OLIGOPEPTIDE-BINDING PROTEIN-RELATED"/>
    <property type="match status" value="1"/>
</dbReference>
<keyword evidence="5" id="KW-0653">Protein transport</keyword>
<dbReference type="Gene3D" id="3.10.105.10">
    <property type="entry name" value="Dipeptide-binding Protein, Domain 3"/>
    <property type="match status" value="1"/>
</dbReference>
<dbReference type="RefSeq" id="WP_162356574.1">
    <property type="nucleotide sequence ID" value="NZ_WMIB01000005.1"/>
</dbReference>
<evidence type="ECO:0000256" key="8">
    <source>
        <dbReference type="SAM" id="MobiDB-lite"/>
    </source>
</evidence>
<protein>
    <submittedName>
        <fullName evidence="11">Peptide ABC transporter substrate-binding protein</fullName>
    </submittedName>
</protein>
<sequence>MKKTKFSLLLVLTLVLSLFLSACYGGGGKETTKPAGGSSEGKSEETASNVPQEITVLETSAIPSLDSALAEDTVSLTMLNNVGEGLYRTDKNQEVVDGVAKGEPQWNEDKTVATVKLNENAKWSNGDQIKASDFVFAWQRAIDPKTKSPYGPYMMSNKILNATEIAAGEKKPEELGIKAVDDTTLEITLVKPIAFFESLMGFASFYPQNEKFVTEKGAEYGKNAENLVFNGPFVMSDWGGNTKEKWTMTKNENYWDKDNVKLEKINFNVVKDPATAANLFDSGEADITGKLASDVVPQYEGDERMVKWLEPTVFWLKLNQKNEALANVNIRKAIAQGFNKDDLAKSILNNGSVAANYAVPKEFVKHPETGEDFREKNGDMLTFNLEEAQKAWEQGLKEIGKKELTLEYIGGDTDNAKKTDAYIKNQLEKNLPGLKVDVKSVPFAVRLDLDNKMDYDIQFAGWGPDYADAISFSDLWITDGGSNRMGYSNPEYDKLLKQAQGDLAAEPGKRFEALQAAEKVLMDEAGLAPVYQRASNVLVAPKVEGFVYHLNGPEYSYKWIEVTDAE</sequence>
<evidence type="ECO:0000256" key="6">
    <source>
        <dbReference type="ARBA" id="ARBA00023139"/>
    </source>
</evidence>
<evidence type="ECO:0000256" key="9">
    <source>
        <dbReference type="SAM" id="SignalP"/>
    </source>
</evidence>
<dbReference type="PROSITE" id="PS51257">
    <property type="entry name" value="PROKAR_LIPOPROTEIN"/>
    <property type="match status" value="1"/>
</dbReference>